<dbReference type="EMBL" id="CM010725">
    <property type="protein sequence ID" value="RZC82361.1"/>
    <property type="molecule type" value="Genomic_DNA"/>
</dbReference>
<evidence type="ECO:0000313" key="7">
    <source>
        <dbReference type="EMBL" id="RZC82361.1"/>
    </source>
</evidence>
<dbReference type="Gene3D" id="2.60.120.10">
    <property type="entry name" value="Jelly Rolls"/>
    <property type="match status" value="1"/>
</dbReference>
<dbReference type="SUPFAM" id="SSF51206">
    <property type="entry name" value="cAMP-binding domain-like"/>
    <property type="match status" value="1"/>
</dbReference>
<evidence type="ECO:0000256" key="3">
    <source>
        <dbReference type="ARBA" id="ARBA00022882"/>
    </source>
</evidence>
<keyword evidence="4" id="KW-0630">Potassium</keyword>
<dbReference type="GO" id="GO:0034702">
    <property type="term" value="C:monoatomic ion channel complex"/>
    <property type="evidence" value="ECO:0007669"/>
    <property type="project" value="UniProtKB-KW"/>
</dbReference>
<dbReference type="PANTHER" id="PTHR45743">
    <property type="entry name" value="POTASSIUM CHANNEL AKT1"/>
    <property type="match status" value="1"/>
</dbReference>
<dbReference type="InterPro" id="IPR018490">
    <property type="entry name" value="cNMP-bd_dom_sf"/>
</dbReference>
<dbReference type="InterPro" id="IPR014710">
    <property type="entry name" value="RmlC-like_jellyroll"/>
</dbReference>
<dbReference type="AlphaFoldDB" id="A0A4Y7LDK4"/>
<evidence type="ECO:0000259" key="6">
    <source>
        <dbReference type="PROSITE" id="PS50042"/>
    </source>
</evidence>
<reference evidence="7 8" key="1">
    <citation type="journal article" date="2018" name="Science">
        <title>The opium poppy genome and morphinan production.</title>
        <authorList>
            <person name="Guo L."/>
            <person name="Winzer T."/>
            <person name="Yang X."/>
            <person name="Li Y."/>
            <person name="Ning Z."/>
            <person name="He Z."/>
            <person name="Teodor R."/>
            <person name="Lu Y."/>
            <person name="Bowser T.A."/>
            <person name="Graham I.A."/>
            <person name="Ye K."/>
        </authorList>
    </citation>
    <scope>NUCLEOTIDE SEQUENCE [LARGE SCALE GENOMIC DNA]</scope>
    <source>
        <strain evidence="8">cv. HN1</strain>
        <tissue evidence="7">Leaves</tissue>
    </source>
</reference>
<name>A0A4Y7LDK4_PAPSO</name>
<dbReference type="InterPro" id="IPR045319">
    <property type="entry name" value="KAT/AKT"/>
</dbReference>
<keyword evidence="8" id="KW-1185">Reference proteome</keyword>
<evidence type="ECO:0000256" key="4">
    <source>
        <dbReference type="ARBA" id="ARBA00022958"/>
    </source>
</evidence>
<dbReference type="PANTHER" id="PTHR45743:SF2">
    <property type="entry name" value="POTASSIUM CHANNEL AKT1"/>
    <property type="match status" value="1"/>
</dbReference>
<protein>
    <recommendedName>
        <fullName evidence="6">Cyclic nucleotide-binding domain-containing protein</fullName>
    </recommendedName>
</protein>
<keyword evidence="5" id="KW-0407">Ion channel</keyword>
<gene>
    <name evidence="7" type="ORF">C5167_045149</name>
</gene>
<keyword evidence="3" id="KW-0813">Transport</keyword>
<keyword evidence="3" id="KW-0406">Ion transport</keyword>
<sequence>MCASVQRDATQAASSFENKNHLPESLQDQMLSHLCLKFRTDSEGLHQQETLESLPKAIRSSISHFLFDNLVNNAYLFRRGSNDLLFQLVSEMKAEYFPPKEDVILQNEAPTDFYILVICAVVTTELIL</sequence>
<evidence type="ECO:0000256" key="1">
    <source>
        <dbReference type="ARBA" id="ARBA00022538"/>
    </source>
</evidence>
<dbReference type="PROSITE" id="PS50042">
    <property type="entry name" value="CNMP_BINDING_3"/>
    <property type="match status" value="1"/>
</dbReference>
<keyword evidence="1" id="KW-0633">Potassium transport</keyword>
<dbReference type="InterPro" id="IPR000595">
    <property type="entry name" value="cNMP-bd_dom"/>
</dbReference>
<dbReference type="Gramene" id="RZC82361">
    <property type="protein sequence ID" value="RZC82361"/>
    <property type="gene ID" value="C5167_045149"/>
</dbReference>
<dbReference type="GO" id="GO:0005249">
    <property type="term" value="F:voltage-gated potassium channel activity"/>
    <property type="evidence" value="ECO:0007669"/>
    <property type="project" value="InterPro"/>
</dbReference>
<feature type="domain" description="Cyclic nucleotide-binding" evidence="6">
    <location>
        <begin position="76"/>
        <end position="116"/>
    </location>
</feature>
<keyword evidence="3" id="KW-0851">Voltage-gated channel</keyword>
<proteinExistence type="predicted"/>
<evidence type="ECO:0000256" key="5">
    <source>
        <dbReference type="ARBA" id="ARBA00023303"/>
    </source>
</evidence>
<dbReference type="OMA" id="NKNHLPE"/>
<dbReference type="STRING" id="3469.A0A4Y7LDK4"/>
<evidence type="ECO:0000313" key="8">
    <source>
        <dbReference type="Proteomes" id="UP000316621"/>
    </source>
</evidence>
<dbReference type="Proteomes" id="UP000316621">
    <property type="component" value="Chromosome 11"/>
</dbReference>
<evidence type="ECO:0000256" key="2">
    <source>
        <dbReference type="ARBA" id="ARBA00022826"/>
    </source>
</evidence>
<keyword evidence="2" id="KW-0631">Potassium channel</keyword>
<organism evidence="7 8">
    <name type="scientific">Papaver somniferum</name>
    <name type="common">Opium poppy</name>
    <dbReference type="NCBI Taxonomy" id="3469"/>
    <lineage>
        <taxon>Eukaryota</taxon>
        <taxon>Viridiplantae</taxon>
        <taxon>Streptophyta</taxon>
        <taxon>Embryophyta</taxon>
        <taxon>Tracheophyta</taxon>
        <taxon>Spermatophyta</taxon>
        <taxon>Magnoliopsida</taxon>
        <taxon>Ranunculales</taxon>
        <taxon>Papaveraceae</taxon>
        <taxon>Papaveroideae</taxon>
        <taxon>Papaver</taxon>
    </lineage>
</organism>
<accession>A0A4Y7LDK4</accession>